<dbReference type="GO" id="GO:0043001">
    <property type="term" value="P:Golgi to plasma membrane protein transport"/>
    <property type="evidence" value="ECO:0007669"/>
    <property type="project" value="TreeGrafter"/>
</dbReference>
<evidence type="ECO:0000256" key="2">
    <source>
        <dbReference type="SAM" id="MobiDB-lite"/>
    </source>
</evidence>
<accession>A0A067QM49</accession>
<dbReference type="InParanoid" id="A0A067QM49"/>
<dbReference type="PANTHER" id="PTHR13465:SF2">
    <property type="entry name" value="PHAGOSOME ASSEMBLY FACTOR 1"/>
    <property type="match status" value="1"/>
</dbReference>
<dbReference type="EMBL" id="KL197709">
    <property type="protein sequence ID" value="KDQ64597.1"/>
    <property type="molecule type" value="Genomic_DNA"/>
</dbReference>
<feature type="compositionally biased region" description="Low complexity" evidence="2">
    <location>
        <begin position="104"/>
        <end position="114"/>
    </location>
</feature>
<dbReference type="GO" id="GO:0005802">
    <property type="term" value="C:trans-Golgi network"/>
    <property type="evidence" value="ECO:0007669"/>
    <property type="project" value="TreeGrafter"/>
</dbReference>
<feature type="region of interest" description="Disordered" evidence="2">
    <location>
        <begin position="164"/>
        <end position="209"/>
    </location>
</feature>
<sequence length="467" mass="52046">MISTLDVDIRPGSGLGPFELGTSLWSTLDLLRTLPHLFPQIDLKYDSQHSPITTPIILHIRPHLDLLFSGVHQRLHTICLRKLRDPNPPVRLRYKDTILSSSASTSSVAPSASSPGKGLDGETGEVLRRLGVSRTFGPTYEGDDLRYPGVWFNFDEDPRLTIPEGLKSPVLSPRSSTSATHAHTKSKSRTSNVGTPPTGTPHGHHPEDRMQEVKRVIVLQKLAGGAEAEAERDALSEVLESPIMYGDIFRAVVKIHNGVTLDFYPQSHSQPVHIQIGVTTAQDLQLDLGPPLRVHYKEDDRMTIHATAPRNAEDESEVDYFYNYFQHGIDILISGGSHIVKKIILHTNIPGTPLFQRYKRCPWEIEGPPEDDEDGISSSNGCIYPVIRLRLIILSRLDHPPRMRFHDRFDVINHFLSPREAPPSMLLDRTDDEPTLTLPNSSTRLVGYDGVILEVTESGHVASVTLF</sequence>
<comment type="similarity">
    <text evidence="1">Belongs to the PHAF1 family.</text>
</comment>
<evidence type="ECO:0000313" key="3">
    <source>
        <dbReference type="EMBL" id="KDQ64597.1"/>
    </source>
</evidence>
<dbReference type="AlphaFoldDB" id="A0A067QM49"/>
<organism evidence="3 4">
    <name type="scientific">Jaapia argillacea MUCL 33604</name>
    <dbReference type="NCBI Taxonomy" id="933084"/>
    <lineage>
        <taxon>Eukaryota</taxon>
        <taxon>Fungi</taxon>
        <taxon>Dikarya</taxon>
        <taxon>Basidiomycota</taxon>
        <taxon>Agaricomycotina</taxon>
        <taxon>Agaricomycetes</taxon>
        <taxon>Agaricomycetidae</taxon>
        <taxon>Jaapiales</taxon>
        <taxon>Jaapiaceae</taxon>
        <taxon>Jaapia</taxon>
    </lineage>
</organism>
<dbReference type="Proteomes" id="UP000027265">
    <property type="component" value="Unassembled WGS sequence"/>
</dbReference>
<evidence type="ECO:0000313" key="4">
    <source>
        <dbReference type="Proteomes" id="UP000027265"/>
    </source>
</evidence>
<dbReference type="InterPro" id="IPR039156">
    <property type="entry name" value="PHAF1/BROMI"/>
</dbReference>
<name>A0A067QM49_9AGAM</name>
<gene>
    <name evidence="3" type="ORF">JAAARDRAFT_75176</name>
</gene>
<protein>
    <submittedName>
        <fullName evidence="3">Uncharacterized protein</fullName>
    </submittedName>
</protein>
<keyword evidence="4" id="KW-1185">Reference proteome</keyword>
<dbReference type="OrthoDB" id="411211at2759"/>
<reference evidence="4" key="1">
    <citation type="journal article" date="2014" name="Proc. Natl. Acad. Sci. U.S.A.">
        <title>Extensive sampling of basidiomycete genomes demonstrates inadequacy of the white-rot/brown-rot paradigm for wood decay fungi.</title>
        <authorList>
            <person name="Riley R."/>
            <person name="Salamov A.A."/>
            <person name="Brown D.W."/>
            <person name="Nagy L.G."/>
            <person name="Floudas D."/>
            <person name="Held B.W."/>
            <person name="Levasseur A."/>
            <person name="Lombard V."/>
            <person name="Morin E."/>
            <person name="Otillar R."/>
            <person name="Lindquist E.A."/>
            <person name="Sun H."/>
            <person name="LaButti K.M."/>
            <person name="Schmutz J."/>
            <person name="Jabbour D."/>
            <person name="Luo H."/>
            <person name="Baker S.E."/>
            <person name="Pisabarro A.G."/>
            <person name="Walton J.D."/>
            <person name="Blanchette R.A."/>
            <person name="Henrissat B."/>
            <person name="Martin F."/>
            <person name="Cullen D."/>
            <person name="Hibbett D.S."/>
            <person name="Grigoriev I.V."/>
        </authorList>
    </citation>
    <scope>NUCLEOTIDE SEQUENCE [LARGE SCALE GENOMIC DNA]</scope>
    <source>
        <strain evidence="4">MUCL 33604</strain>
    </source>
</reference>
<dbReference type="InterPro" id="IPR005373">
    <property type="entry name" value="PHAF1"/>
</dbReference>
<proteinExistence type="inferred from homology"/>
<dbReference type="Pfam" id="PF03676">
    <property type="entry name" value="PHAF1"/>
    <property type="match status" value="1"/>
</dbReference>
<feature type="region of interest" description="Disordered" evidence="2">
    <location>
        <begin position="104"/>
        <end position="125"/>
    </location>
</feature>
<evidence type="ECO:0000256" key="1">
    <source>
        <dbReference type="ARBA" id="ARBA00024339"/>
    </source>
</evidence>
<dbReference type="PANTHER" id="PTHR13465">
    <property type="entry name" value="UPF0183 PROTEIN"/>
    <property type="match status" value="1"/>
</dbReference>
<dbReference type="HOGENOM" id="CLU_032056_0_1_1"/>